<comment type="caution">
    <text evidence="4">The sequence shown here is derived from an EMBL/GenBank/DDBJ whole genome shotgun (WGS) entry which is preliminary data.</text>
</comment>
<proteinExistence type="predicted"/>
<dbReference type="Proteomes" id="UP000298337">
    <property type="component" value="Unassembled WGS sequence"/>
</dbReference>
<evidence type="ECO:0000256" key="2">
    <source>
        <dbReference type="SAM" id="SignalP"/>
    </source>
</evidence>
<accession>A0A4Z0P1B6</accession>
<dbReference type="AlphaFoldDB" id="A0A4Z0P1B6"/>
<evidence type="ECO:0000256" key="1">
    <source>
        <dbReference type="SAM" id="MobiDB-lite"/>
    </source>
</evidence>
<feature type="domain" description="DUF6799" evidence="3">
    <location>
        <begin position="40"/>
        <end position="101"/>
    </location>
</feature>
<evidence type="ECO:0000259" key="3">
    <source>
        <dbReference type="Pfam" id="PF20606"/>
    </source>
</evidence>
<keyword evidence="2" id="KW-0732">Signal</keyword>
<dbReference type="EMBL" id="SRLA01000004">
    <property type="protein sequence ID" value="TGE05232.1"/>
    <property type="molecule type" value="Genomic_DNA"/>
</dbReference>
<gene>
    <name evidence="4" type="ORF">EU556_18115</name>
</gene>
<organism evidence="4 5">
    <name type="scientific">Hymenobacter fodinae</name>
    <dbReference type="NCBI Taxonomy" id="2510796"/>
    <lineage>
        <taxon>Bacteria</taxon>
        <taxon>Pseudomonadati</taxon>
        <taxon>Bacteroidota</taxon>
        <taxon>Cytophagia</taxon>
        <taxon>Cytophagales</taxon>
        <taxon>Hymenobacteraceae</taxon>
        <taxon>Hymenobacter</taxon>
    </lineage>
</organism>
<feature type="chain" id="PRO_5021344332" description="DUF6799 domain-containing protein" evidence="2">
    <location>
        <begin position="21"/>
        <end position="193"/>
    </location>
</feature>
<feature type="signal peptide" evidence="2">
    <location>
        <begin position="1"/>
        <end position="20"/>
    </location>
</feature>
<dbReference type="RefSeq" id="WP_135435549.1">
    <property type="nucleotide sequence ID" value="NZ_SRLA01000004.1"/>
</dbReference>
<sequence>MSGFSLLPRLLLCGSLMLGAATVNHTQAQSSTTAPTVDLKDGAYRRNGLVMRLQAGQASRLSAPMQFENGLTLRPDGIMVSKDGTRQLLGEGKALNMQGQIVNLRDDMKTAAAIERHDQQVTGATPTVVAMPTPNQTVGPEVVSELRRTEERLATLHQLTMLVDERTSSTGSTPAQKQALESRIQELQAKLKP</sequence>
<keyword evidence="5" id="KW-1185">Reference proteome</keyword>
<feature type="region of interest" description="Disordered" evidence="1">
    <location>
        <begin position="164"/>
        <end position="193"/>
    </location>
</feature>
<evidence type="ECO:0000313" key="5">
    <source>
        <dbReference type="Proteomes" id="UP000298337"/>
    </source>
</evidence>
<protein>
    <recommendedName>
        <fullName evidence="3">DUF6799 domain-containing protein</fullName>
    </recommendedName>
</protein>
<dbReference type="Pfam" id="PF20606">
    <property type="entry name" value="DUF6799"/>
    <property type="match status" value="1"/>
</dbReference>
<evidence type="ECO:0000313" key="4">
    <source>
        <dbReference type="EMBL" id="TGE05232.1"/>
    </source>
</evidence>
<dbReference type="InterPro" id="IPR046478">
    <property type="entry name" value="DUF6799"/>
</dbReference>
<dbReference type="OrthoDB" id="883429at2"/>
<name>A0A4Z0P1B6_9BACT</name>
<reference evidence="4 5" key="1">
    <citation type="submission" date="2019-04" db="EMBL/GenBank/DDBJ databases">
        <authorList>
            <person name="Feng G."/>
            <person name="Zhang J."/>
            <person name="Zhu H."/>
        </authorList>
    </citation>
    <scope>NUCLEOTIDE SEQUENCE [LARGE SCALE GENOMIC DNA]</scope>
    <source>
        <strain evidence="4 5">92R-1</strain>
    </source>
</reference>